<protein>
    <recommendedName>
        <fullName evidence="6">RING-type domain-containing protein</fullName>
    </recommendedName>
</protein>
<feature type="region of interest" description="Disordered" evidence="5">
    <location>
        <begin position="373"/>
        <end position="397"/>
    </location>
</feature>
<keyword evidence="2 4" id="KW-0863">Zinc-finger</keyword>
<accession>A0ABD2LZA1</accession>
<feature type="region of interest" description="Disordered" evidence="5">
    <location>
        <begin position="140"/>
        <end position="173"/>
    </location>
</feature>
<feature type="region of interest" description="Disordered" evidence="5">
    <location>
        <begin position="38"/>
        <end position="58"/>
    </location>
</feature>
<dbReference type="EMBL" id="JBICBT010000210">
    <property type="protein sequence ID" value="KAL3120433.1"/>
    <property type="molecule type" value="Genomic_DNA"/>
</dbReference>
<evidence type="ECO:0000256" key="2">
    <source>
        <dbReference type="ARBA" id="ARBA00022771"/>
    </source>
</evidence>
<evidence type="ECO:0000313" key="7">
    <source>
        <dbReference type="EMBL" id="KAL3120433.1"/>
    </source>
</evidence>
<feature type="region of interest" description="Disordered" evidence="5">
    <location>
        <begin position="1"/>
        <end position="22"/>
    </location>
</feature>
<sequence length="397" mass="42435">MKIQHLGLKSREKSIGESQKNSTFGLKIPRKVNWCNVGAGDGGSKSGTESSSSSTSRRASLVELFAKDPRKTLGDLLLAEECGQETTLAELIRAEGVREEELNQLVEEMGDNERLIKKVFDDNKIKNRSNQMNPEMFFKKERKNDKKEKRKEAKIRQTVDKKGQNAKCEKGEKGADKAKANLQHMLLLLATAVDKIDGTEQLTGGGICFLGAVVVDGVVKGGGVVVDGVVKGGGVVANGVVKGGGVVVNGVVKGGGVVVNGVVKGGEVVVNGVVKGSKAVANSVNSMLHKPEAFVPPEMINELSQRKVKEDQPSAESCAICSNNYKHGESVVALPCAGEVKHEFHIKCTKIWFKQHKTCPLCHKEIDIAAKNRSESNASNKAENGKASSAPNAMPVV</sequence>
<feature type="compositionally biased region" description="Polar residues" evidence="5">
    <location>
        <begin position="375"/>
        <end position="391"/>
    </location>
</feature>
<dbReference type="AlphaFoldDB" id="A0ABD2LZA1"/>
<organism evidence="7 8">
    <name type="scientific">Heterodera trifolii</name>
    <dbReference type="NCBI Taxonomy" id="157864"/>
    <lineage>
        <taxon>Eukaryota</taxon>
        <taxon>Metazoa</taxon>
        <taxon>Ecdysozoa</taxon>
        <taxon>Nematoda</taxon>
        <taxon>Chromadorea</taxon>
        <taxon>Rhabditida</taxon>
        <taxon>Tylenchina</taxon>
        <taxon>Tylenchomorpha</taxon>
        <taxon>Tylenchoidea</taxon>
        <taxon>Heteroderidae</taxon>
        <taxon>Heteroderinae</taxon>
        <taxon>Heterodera</taxon>
    </lineage>
</organism>
<name>A0ABD2LZA1_9BILA</name>
<gene>
    <name evidence="7" type="ORF">niasHT_000463</name>
</gene>
<keyword evidence="1" id="KW-0479">Metal-binding</keyword>
<reference evidence="7 8" key="1">
    <citation type="submission" date="2024-10" db="EMBL/GenBank/DDBJ databases">
        <authorList>
            <person name="Kim D."/>
        </authorList>
    </citation>
    <scope>NUCLEOTIDE SEQUENCE [LARGE SCALE GENOMIC DNA]</scope>
    <source>
        <strain evidence="7">BH-2024</strain>
    </source>
</reference>
<dbReference type="InterPro" id="IPR001841">
    <property type="entry name" value="Znf_RING"/>
</dbReference>
<dbReference type="SUPFAM" id="SSF57850">
    <property type="entry name" value="RING/U-box"/>
    <property type="match status" value="1"/>
</dbReference>
<dbReference type="CDD" id="cd16454">
    <property type="entry name" value="RING-H2_PA-TM-RING"/>
    <property type="match status" value="1"/>
</dbReference>
<dbReference type="PANTHER" id="PTHR45931:SF3">
    <property type="entry name" value="RING ZINC FINGER-CONTAINING PROTEIN"/>
    <property type="match status" value="1"/>
</dbReference>
<dbReference type="Gene3D" id="3.30.40.10">
    <property type="entry name" value="Zinc/RING finger domain, C3HC4 (zinc finger)"/>
    <property type="match status" value="1"/>
</dbReference>
<keyword evidence="8" id="KW-1185">Reference proteome</keyword>
<evidence type="ECO:0000256" key="4">
    <source>
        <dbReference type="PROSITE-ProRule" id="PRU00175"/>
    </source>
</evidence>
<evidence type="ECO:0000259" key="6">
    <source>
        <dbReference type="PROSITE" id="PS50089"/>
    </source>
</evidence>
<dbReference type="PANTHER" id="PTHR45931">
    <property type="entry name" value="SI:CH211-59O9.10"/>
    <property type="match status" value="1"/>
</dbReference>
<dbReference type="Proteomes" id="UP001620626">
    <property type="component" value="Unassembled WGS sequence"/>
</dbReference>
<dbReference type="InterPro" id="IPR013083">
    <property type="entry name" value="Znf_RING/FYVE/PHD"/>
</dbReference>
<evidence type="ECO:0000256" key="3">
    <source>
        <dbReference type="ARBA" id="ARBA00022833"/>
    </source>
</evidence>
<dbReference type="Pfam" id="PF13639">
    <property type="entry name" value="zf-RING_2"/>
    <property type="match status" value="1"/>
</dbReference>
<evidence type="ECO:0000313" key="8">
    <source>
        <dbReference type="Proteomes" id="UP001620626"/>
    </source>
</evidence>
<feature type="compositionally biased region" description="Low complexity" evidence="5">
    <location>
        <begin position="46"/>
        <end position="56"/>
    </location>
</feature>
<comment type="caution">
    <text evidence="7">The sequence shown here is derived from an EMBL/GenBank/DDBJ whole genome shotgun (WGS) entry which is preliminary data.</text>
</comment>
<evidence type="ECO:0000256" key="5">
    <source>
        <dbReference type="SAM" id="MobiDB-lite"/>
    </source>
</evidence>
<feature type="domain" description="RING-type" evidence="6">
    <location>
        <begin position="318"/>
        <end position="363"/>
    </location>
</feature>
<dbReference type="PROSITE" id="PS50089">
    <property type="entry name" value="ZF_RING_2"/>
    <property type="match status" value="1"/>
</dbReference>
<dbReference type="GO" id="GO:0008270">
    <property type="term" value="F:zinc ion binding"/>
    <property type="evidence" value="ECO:0007669"/>
    <property type="project" value="UniProtKB-KW"/>
</dbReference>
<dbReference type="InterPro" id="IPR051834">
    <property type="entry name" value="RING_finger_E3_ligase"/>
</dbReference>
<proteinExistence type="predicted"/>
<evidence type="ECO:0000256" key="1">
    <source>
        <dbReference type="ARBA" id="ARBA00022723"/>
    </source>
</evidence>
<keyword evidence="3" id="KW-0862">Zinc</keyword>